<dbReference type="AlphaFoldDB" id="A0A834YUV7"/>
<keyword evidence="4" id="KW-1185">Reference proteome</keyword>
<proteinExistence type="predicted"/>
<dbReference type="InterPro" id="IPR013747">
    <property type="entry name" value="ACP_syn_III_C"/>
</dbReference>
<evidence type="ECO:0000259" key="2">
    <source>
        <dbReference type="Pfam" id="PF08541"/>
    </source>
</evidence>
<evidence type="ECO:0000313" key="3">
    <source>
        <dbReference type="EMBL" id="KAF8393900.1"/>
    </source>
</evidence>
<keyword evidence="1" id="KW-0808">Transferase</keyword>
<dbReference type="PANTHER" id="PTHR31561">
    <property type="entry name" value="3-KETOACYL-COA SYNTHASE"/>
    <property type="match status" value="1"/>
</dbReference>
<dbReference type="GO" id="GO:0016747">
    <property type="term" value="F:acyltransferase activity, transferring groups other than amino-acyl groups"/>
    <property type="evidence" value="ECO:0007669"/>
    <property type="project" value="InterPro"/>
</dbReference>
<dbReference type="OrthoDB" id="329835at2759"/>
<dbReference type="EMBL" id="JABCRI010000014">
    <property type="protein sequence ID" value="KAF8393900.1"/>
    <property type="molecule type" value="Genomic_DNA"/>
</dbReference>
<dbReference type="Gene3D" id="3.40.47.10">
    <property type="match status" value="1"/>
</dbReference>
<dbReference type="InterPro" id="IPR012392">
    <property type="entry name" value="3-ktacl-CoA_syn"/>
</dbReference>
<evidence type="ECO:0000256" key="1">
    <source>
        <dbReference type="ARBA" id="ARBA00022679"/>
    </source>
</evidence>
<dbReference type="Pfam" id="PF08541">
    <property type="entry name" value="ACP_syn_III_C"/>
    <property type="match status" value="1"/>
</dbReference>
<dbReference type="Proteomes" id="UP000655225">
    <property type="component" value="Unassembled WGS sequence"/>
</dbReference>
<accession>A0A834YUV7</accession>
<gene>
    <name evidence="3" type="ORF">HHK36_020100</name>
</gene>
<protein>
    <recommendedName>
        <fullName evidence="2">Beta-ketoacyl-[acyl-carrier-protein] synthase III C-terminal domain-containing protein</fullName>
    </recommendedName>
</protein>
<dbReference type="GO" id="GO:0006633">
    <property type="term" value="P:fatty acid biosynthetic process"/>
    <property type="evidence" value="ECO:0007669"/>
    <property type="project" value="InterPro"/>
</dbReference>
<dbReference type="SUPFAM" id="SSF53901">
    <property type="entry name" value="Thiolase-like"/>
    <property type="match status" value="1"/>
</dbReference>
<evidence type="ECO:0000313" key="4">
    <source>
        <dbReference type="Proteomes" id="UP000655225"/>
    </source>
</evidence>
<dbReference type="GO" id="GO:0016020">
    <property type="term" value="C:membrane"/>
    <property type="evidence" value="ECO:0007669"/>
    <property type="project" value="InterPro"/>
</dbReference>
<sequence>MGSMETPSIIRQGNQASIDTLICRGLFVRYVRIAAPSLFLFLLPAAADLSPVAQAPPSRLGCSLVIFPFQQVTAVHHHPSLSSPSHPSSPGQQLTTAQPSCSVPIILSSKPNRYCLCSSELRVFTFGFDFPAVAFLQRAPTPPCIRFIEIGLRPSSPIIFPVSLILLLSSASNSSTLFTKLRFDLQKKLSPSLLISPISVLLRSYGGPIPSQLKQPEECKERSCAVNDYIEAVREVACEILELMAEGCAPDETKPYIPDDKLAFEHVCILASSKKVLDEIQKNLELTEEYMEASRMTLERFGNTSSSSVWYELAYLETKRRIKKGNRVWQIAFGSGFKCNSVDAGNIASDCPGGKELLARSRLDAGNWNDGNMVLRCIADLSPVAQAPLSRLGCSPAIFPFRQVTAVHHHPSLSSPSHPSSPGQQLTTAQPSCSVPIILSGKPNRYCLCSSELRVFTFGFDIPAVAFLQRAPTPPCIRFIEIGLRPSSLIIFPVSLILLLSSASNSSTLFIKLRQSTSLVQVSDLESIDLDPGF</sequence>
<dbReference type="InterPro" id="IPR016039">
    <property type="entry name" value="Thiolase-like"/>
</dbReference>
<comment type="caution">
    <text evidence="3">The sequence shown here is derived from an EMBL/GenBank/DDBJ whole genome shotgun (WGS) entry which is preliminary data.</text>
</comment>
<reference evidence="3 4" key="1">
    <citation type="submission" date="2020-04" db="EMBL/GenBank/DDBJ databases">
        <title>Plant Genome Project.</title>
        <authorList>
            <person name="Zhang R.-G."/>
        </authorList>
    </citation>
    <scope>NUCLEOTIDE SEQUENCE [LARGE SCALE GENOMIC DNA]</scope>
    <source>
        <strain evidence="3">YNK0</strain>
        <tissue evidence="3">Leaf</tissue>
    </source>
</reference>
<organism evidence="3 4">
    <name type="scientific">Tetracentron sinense</name>
    <name type="common">Spur-leaf</name>
    <dbReference type="NCBI Taxonomy" id="13715"/>
    <lineage>
        <taxon>Eukaryota</taxon>
        <taxon>Viridiplantae</taxon>
        <taxon>Streptophyta</taxon>
        <taxon>Embryophyta</taxon>
        <taxon>Tracheophyta</taxon>
        <taxon>Spermatophyta</taxon>
        <taxon>Magnoliopsida</taxon>
        <taxon>Trochodendrales</taxon>
        <taxon>Trochodendraceae</taxon>
        <taxon>Tetracentron</taxon>
    </lineage>
</organism>
<feature type="domain" description="Beta-ketoacyl-[acyl-carrier-protein] synthase III C-terminal" evidence="2">
    <location>
        <begin position="266"/>
        <end position="341"/>
    </location>
</feature>
<name>A0A834YUV7_TETSI</name>